<dbReference type="Pfam" id="PF00669">
    <property type="entry name" value="Flagellin_N"/>
    <property type="match status" value="1"/>
</dbReference>
<accession>A0A7V7PK87</accession>
<keyword evidence="4" id="KW-0975">Bacterial flagellum</keyword>
<dbReference type="EMBL" id="VZDO01000036">
    <property type="protein sequence ID" value="KAB0675385.1"/>
    <property type="molecule type" value="Genomic_DNA"/>
</dbReference>
<evidence type="ECO:0000313" key="7">
    <source>
        <dbReference type="Proteomes" id="UP000432089"/>
    </source>
</evidence>
<comment type="subcellular location">
    <subcellularLocation>
        <location evidence="1">Bacterial flagellum</location>
    </subcellularLocation>
    <subcellularLocation>
        <location evidence="2">Secreted</location>
    </subcellularLocation>
</comment>
<dbReference type="GO" id="GO:0009288">
    <property type="term" value="C:bacterial-type flagellum"/>
    <property type="evidence" value="ECO:0007669"/>
    <property type="project" value="UniProtKB-SubCell"/>
</dbReference>
<proteinExistence type="inferred from homology"/>
<dbReference type="GO" id="GO:0005576">
    <property type="term" value="C:extracellular region"/>
    <property type="evidence" value="ECO:0007669"/>
    <property type="project" value="UniProtKB-SubCell"/>
</dbReference>
<protein>
    <recommendedName>
        <fullName evidence="5">Flagellin N-terminal domain-containing protein</fullName>
    </recommendedName>
</protein>
<dbReference type="PANTHER" id="PTHR42792:SF2">
    <property type="entry name" value="FLAGELLIN"/>
    <property type="match status" value="1"/>
</dbReference>
<evidence type="ECO:0000313" key="6">
    <source>
        <dbReference type="EMBL" id="KAB0675385.1"/>
    </source>
</evidence>
<dbReference type="PRINTS" id="PR00207">
    <property type="entry name" value="FLAGELLIN"/>
</dbReference>
<gene>
    <name evidence="6" type="ORF">F6X38_23165</name>
</gene>
<dbReference type="AlphaFoldDB" id="A0A7V7PK87"/>
<sequence length="604" mass="59885">MVSVNTNAAAITALRTLQNTNSQLDSVQNRISTGYRIGEAKDNAAYWSISVTLKSDNKSLSTVKDALNLGAATVDTMYQGLNKAKDVLDEIKAKLTSATQAGVDRKAVQSDIDALQDQLKSIATSSNFSGENWLSVNSGLTGFSAEKSVVASYSRDVNNAVSIGTVKIDTSATALFDTKAGSSMGIVNSQSTLSSDGMDLDFGGNAATGTAPALQGLDTAVAKAGLDVGALAAAKVTLGTYTAAGIDKADKLSFDLSLNGSAAKTITVALASVGSAANLATALQTAINDTTAFGTGAVAVAADGSGVITITSGASGSASSVSFSNLKAIDGDGTVSTITGFSALNGVAKFGAGSANAMTDVTHSDTLVNNDVLQFKFTYNGDLYQTSAKTITQATDSADATKFAATLQAMMNGATRVSDGTALGSGKVTAALGSTGKFTISTVGTGPSQTVGIQSVSVNGAVVTGATAANGLAVGNGTYATANDVGKTGAIAAPGSSGDTISFDLTVYGDNATATGSTAIKKTVSFVSNSTQANNAANLQAALNTAFGVGVLAVNTTTGEISTVKTGPNVGLLMANVAVKDGDGVLSSSIGLTTATVSGVGRDL</sequence>
<comment type="caution">
    <text evidence="6">The sequence shown here is derived from an EMBL/GenBank/DDBJ whole genome shotgun (WGS) entry which is preliminary data.</text>
</comment>
<feature type="non-terminal residue" evidence="6">
    <location>
        <position position="604"/>
    </location>
</feature>
<evidence type="ECO:0000259" key="5">
    <source>
        <dbReference type="Pfam" id="PF00669"/>
    </source>
</evidence>
<dbReference type="InterPro" id="IPR001492">
    <property type="entry name" value="Flagellin"/>
</dbReference>
<dbReference type="Proteomes" id="UP000432089">
    <property type="component" value="Unassembled WGS sequence"/>
</dbReference>
<dbReference type="SUPFAM" id="SSF64518">
    <property type="entry name" value="Phase 1 flagellin"/>
    <property type="match status" value="1"/>
</dbReference>
<dbReference type="InterPro" id="IPR001029">
    <property type="entry name" value="Flagellin_N"/>
</dbReference>
<organism evidence="6 7">
    <name type="scientific">Plantimonas leprariae</name>
    <dbReference type="NCBI Taxonomy" id="2615207"/>
    <lineage>
        <taxon>Bacteria</taxon>
        <taxon>Pseudomonadati</taxon>
        <taxon>Pseudomonadota</taxon>
        <taxon>Alphaproteobacteria</taxon>
        <taxon>Hyphomicrobiales</taxon>
        <taxon>Aurantimonadaceae</taxon>
        <taxon>Plantimonas</taxon>
    </lineage>
</organism>
<dbReference type="Gene3D" id="1.20.1330.10">
    <property type="entry name" value="f41 fragment of flagellin, N-terminal domain"/>
    <property type="match status" value="1"/>
</dbReference>
<comment type="similarity">
    <text evidence="3">Belongs to the bacterial flagellin family.</text>
</comment>
<evidence type="ECO:0000256" key="4">
    <source>
        <dbReference type="ARBA" id="ARBA00023143"/>
    </source>
</evidence>
<keyword evidence="7" id="KW-1185">Reference proteome</keyword>
<dbReference type="GO" id="GO:0005198">
    <property type="term" value="F:structural molecule activity"/>
    <property type="evidence" value="ECO:0007669"/>
    <property type="project" value="InterPro"/>
</dbReference>
<evidence type="ECO:0000256" key="2">
    <source>
        <dbReference type="ARBA" id="ARBA00004613"/>
    </source>
</evidence>
<name>A0A7V7PK87_9HYPH</name>
<reference evidence="6 7" key="1">
    <citation type="submission" date="2019-09" db="EMBL/GenBank/DDBJ databases">
        <title>YIM 132180 draft genome.</title>
        <authorList>
            <person name="Zhang K."/>
        </authorList>
    </citation>
    <scope>NUCLEOTIDE SEQUENCE [LARGE SCALE GENOMIC DNA]</scope>
    <source>
        <strain evidence="6 7">YIM 132180</strain>
    </source>
</reference>
<dbReference type="PANTHER" id="PTHR42792">
    <property type="entry name" value="FLAGELLIN"/>
    <property type="match status" value="1"/>
</dbReference>
<dbReference type="RefSeq" id="WP_150974095.1">
    <property type="nucleotide sequence ID" value="NZ_VZDO01000036.1"/>
</dbReference>
<evidence type="ECO:0000256" key="3">
    <source>
        <dbReference type="ARBA" id="ARBA00005709"/>
    </source>
</evidence>
<feature type="domain" description="Flagellin N-terminal" evidence="5">
    <location>
        <begin position="4"/>
        <end position="135"/>
    </location>
</feature>
<evidence type="ECO:0000256" key="1">
    <source>
        <dbReference type="ARBA" id="ARBA00004365"/>
    </source>
</evidence>